<comment type="cofactor">
    <cofactor evidence="1 5">
        <name>pyridoxal 5'-phosphate</name>
        <dbReference type="ChEBI" id="CHEBI:597326"/>
    </cofactor>
</comment>
<evidence type="ECO:0000256" key="1">
    <source>
        <dbReference type="ARBA" id="ARBA00001933"/>
    </source>
</evidence>
<keyword evidence="3 7" id="KW-0808">Transferase</keyword>
<dbReference type="PROSITE" id="PS00599">
    <property type="entry name" value="AA_TRANSFER_CLASS_2"/>
    <property type="match status" value="1"/>
</dbReference>
<evidence type="ECO:0000313" key="7">
    <source>
        <dbReference type="EMBL" id="TSA81424.1"/>
    </source>
</evidence>
<evidence type="ECO:0000256" key="2">
    <source>
        <dbReference type="ARBA" id="ARBA00010008"/>
    </source>
</evidence>
<organism evidence="7 8">
    <name type="scientific">Helicobacter mehlei</name>
    <dbReference type="NCBI Taxonomy" id="2316080"/>
    <lineage>
        <taxon>Bacteria</taxon>
        <taxon>Pseudomonadati</taxon>
        <taxon>Campylobacterota</taxon>
        <taxon>Epsilonproteobacteria</taxon>
        <taxon>Campylobacterales</taxon>
        <taxon>Helicobacteraceae</taxon>
        <taxon>Helicobacter</taxon>
    </lineage>
</organism>
<keyword evidence="4 5" id="KW-0663">Pyridoxal phosphate</keyword>
<sequence>MDYLHALGALERACLRRRRCLYPKNLIDFASNDYLGLGNQKELLEQAFELVKNQPCHAPKASMLINGYHPLHQRLEQELCQLLDYPACIVVGSGFLGNVALLDALVRKNDLLLMDAHYHASGQFVAKKLPNTLFFAHNDPQNLEQKLKIHRPKGRVLIAIEGVYSMDGQIAPKEIYTLATKYNAYLILDEAHSLGVVGDHLLGYLDHHQLKPTSQTILLGTFSKAYGSYGAFIAGSVEIIDFLCNRAKSIIYTTSLSLLDSALALANIQHLYASLSAYQKILVQMRACVRILGTTPSNILTLPFKSSPQLLQAQAKLLEHGFLCAAIRPPTTPKPLLRLSLNIQPQDTLAKLDNLCHLLLNLR</sequence>
<dbReference type="Proteomes" id="UP000319322">
    <property type="component" value="Unassembled WGS sequence"/>
</dbReference>
<keyword evidence="8" id="KW-1185">Reference proteome</keyword>
<dbReference type="Pfam" id="PF00155">
    <property type="entry name" value="Aminotran_1_2"/>
    <property type="match status" value="1"/>
</dbReference>
<evidence type="ECO:0000259" key="6">
    <source>
        <dbReference type="Pfam" id="PF00155"/>
    </source>
</evidence>
<dbReference type="AlphaFoldDB" id="A0A553UMI8"/>
<name>A0A553UMI8_9HELI</name>
<comment type="caution">
    <text evidence="7">The sequence shown here is derived from an EMBL/GenBank/DDBJ whole genome shotgun (WGS) entry which is preliminary data.</text>
</comment>
<gene>
    <name evidence="7" type="ORF">FNE76_06700</name>
</gene>
<dbReference type="PANTHER" id="PTHR13693:SF77">
    <property type="entry name" value="8-AMINO-7-OXONONANOATE SYNTHASE"/>
    <property type="match status" value="1"/>
</dbReference>
<accession>A0A553UMI8</accession>
<dbReference type="GO" id="GO:0030170">
    <property type="term" value="F:pyridoxal phosphate binding"/>
    <property type="evidence" value="ECO:0007669"/>
    <property type="project" value="InterPro"/>
</dbReference>
<protein>
    <submittedName>
        <fullName evidence="7">Pyridoxal phosphate-dependent aminotransferase family protein</fullName>
    </submittedName>
</protein>
<dbReference type="GO" id="GO:0008483">
    <property type="term" value="F:transaminase activity"/>
    <property type="evidence" value="ECO:0007669"/>
    <property type="project" value="UniProtKB-KW"/>
</dbReference>
<proteinExistence type="inferred from homology"/>
<dbReference type="InterPro" id="IPR015424">
    <property type="entry name" value="PyrdxlP-dep_Trfase"/>
</dbReference>
<evidence type="ECO:0000256" key="4">
    <source>
        <dbReference type="ARBA" id="ARBA00022898"/>
    </source>
</evidence>
<dbReference type="PANTHER" id="PTHR13693">
    <property type="entry name" value="CLASS II AMINOTRANSFERASE/8-AMINO-7-OXONONANOATE SYNTHASE"/>
    <property type="match status" value="1"/>
</dbReference>
<reference evidence="8" key="1">
    <citation type="submission" date="2019-07" db="EMBL/GenBank/DDBJ databases">
        <title>Helicobacter labacensis sp. nov., Helicobacter mehlei sp. nov. and Helicobacter vulpis sp. nov., isolated from gastric mucosa of red fox (Vulpis vulpis).</title>
        <authorList>
            <person name="Papic B."/>
        </authorList>
    </citation>
    <scope>NUCLEOTIDE SEQUENCE [LARGE SCALE GENOMIC DNA]</scope>
    <source>
        <strain evidence="8">L8b</strain>
    </source>
</reference>
<evidence type="ECO:0000256" key="3">
    <source>
        <dbReference type="ARBA" id="ARBA00022679"/>
    </source>
</evidence>
<dbReference type="SUPFAM" id="SSF53383">
    <property type="entry name" value="PLP-dependent transferases"/>
    <property type="match status" value="1"/>
</dbReference>
<dbReference type="Gene3D" id="3.90.1150.10">
    <property type="entry name" value="Aspartate Aminotransferase, domain 1"/>
    <property type="match status" value="1"/>
</dbReference>
<keyword evidence="7" id="KW-0032">Aminotransferase</keyword>
<dbReference type="Gene3D" id="3.40.640.10">
    <property type="entry name" value="Type I PLP-dependent aspartate aminotransferase-like (Major domain)"/>
    <property type="match status" value="1"/>
</dbReference>
<evidence type="ECO:0000313" key="8">
    <source>
        <dbReference type="Proteomes" id="UP000319322"/>
    </source>
</evidence>
<dbReference type="InterPro" id="IPR015421">
    <property type="entry name" value="PyrdxlP-dep_Trfase_major"/>
</dbReference>
<feature type="domain" description="Aminotransferase class I/classII large" evidence="6">
    <location>
        <begin position="25"/>
        <end position="346"/>
    </location>
</feature>
<dbReference type="InterPro" id="IPR004839">
    <property type="entry name" value="Aminotransferase_I/II_large"/>
</dbReference>
<comment type="similarity">
    <text evidence="2">Belongs to the class-II pyridoxal-phosphate-dependent aminotransferase family. BioF subfamily.</text>
</comment>
<reference evidence="7 8" key="2">
    <citation type="submission" date="2019-07" db="EMBL/GenBank/DDBJ databases">
        <title>Helicobacter labacensis sp. nov., Helicobacter mehlei sp. nov. and Helicobacter vulpis sp. nov., isolated from gastric mucosa of red fox (Vulpis vulpis).</title>
        <authorList>
            <person name="Kusar D."/>
            <person name="Gruntar I."/>
            <person name="Pate M."/>
            <person name="Zajc U."/>
            <person name="Ocepek M."/>
        </authorList>
    </citation>
    <scope>NUCLEOTIDE SEQUENCE [LARGE SCALE GENOMIC DNA]</scope>
    <source>
        <strain evidence="7 8">L8b</strain>
    </source>
</reference>
<dbReference type="InterPro" id="IPR015422">
    <property type="entry name" value="PyrdxlP-dep_Trfase_small"/>
</dbReference>
<evidence type="ECO:0000256" key="5">
    <source>
        <dbReference type="RuleBase" id="RU003693"/>
    </source>
</evidence>
<dbReference type="InterPro" id="IPR001917">
    <property type="entry name" value="Aminotrans_II_pyridoxalP_BS"/>
</dbReference>
<dbReference type="InterPro" id="IPR050087">
    <property type="entry name" value="AON_synthase_class-II"/>
</dbReference>
<dbReference type="EMBL" id="VKGC01000020">
    <property type="protein sequence ID" value="TSA81424.1"/>
    <property type="molecule type" value="Genomic_DNA"/>
</dbReference>